<dbReference type="InterPro" id="IPR015908">
    <property type="entry name" value="Allantoicase_dom"/>
</dbReference>
<evidence type="ECO:0000256" key="1">
    <source>
        <dbReference type="ARBA" id="ARBA00009242"/>
    </source>
</evidence>
<dbReference type="UniPathway" id="UPA00395">
    <property type="reaction ID" value="UER00654"/>
</dbReference>
<dbReference type="InterPro" id="IPR008979">
    <property type="entry name" value="Galactose-bd-like_sf"/>
</dbReference>
<dbReference type="PANTHER" id="PTHR12045:SF3">
    <property type="entry name" value="INACTIVE ALLANTOICASE-RELATED"/>
    <property type="match status" value="1"/>
</dbReference>
<keyword evidence="2" id="KW-0659">Purine metabolism</keyword>
<sequence length="360" mass="39407">MKRTDLNLASRALGASVRYVSDEFFAPCEALLMPGAPVHDVSTFGPHGKIYDGWETRRRRTPGHDWAVVALGVPGVLHEIVVDTAFFRGNYPPEVSMEATWLDGAPDRAALDAAEWTTIVPISAARGDTANTYRVYNSQAFTHVRLNIYPDGGVARLRVLGTAVPDPRVLGDRIDLAAIHHGGDIAECSDMFYSDARHVLYPGIAESMADGWETARRRTAGNDYLVVTLAGPAELEFVTIDTGYFLGNAPGRVRLSARRTDTSAWREIVPERAISPDARNRFRVLADRQVTAVRVDVYPDGGFSRLHLMGKLLPEALSRAIAHWLERLPKSASATVLAEAGLGGIPLGELREDQLLTLAW</sequence>
<dbReference type="Gene3D" id="2.60.120.260">
    <property type="entry name" value="Galactose-binding domain-like"/>
    <property type="match status" value="2"/>
</dbReference>
<dbReference type="NCBIfam" id="TIGR02961">
    <property type="entry name" value="allantoicase"/>
    <property type="match status" value="1"/>
</dbReference>
<feature type="domain" description="Allantoicase" evidence="3">
    <location>
        <begin position="182"/>
        <end position="311"/>
    </location>
</feature>
<proteinExistence type="inferred from homology"/>
<dbReference type="AlphaFoldDB" id="C8XJY4"/>
<dbReference type="STRING" id="479431.Namu_0236"/>
<dbReference type="SUPFAM" id="SSF49785">
    <property type="entry name" value="Galactose-binding domain-like"/>
    <property type="match status" value="2"/>
</dbReference>
<dbReference type="Pfam" id="PF03561">
    <property type="entry name" value="Allantoicase"/>
    <property type="match status" value="2"/>
</dbReference>
<dbReference type="KEGG" id="nml:Namu_0236"/>
<dbReference type="EC" id="3.5.3.4" evidence="2"/>
<keyword evidence="2 4" id="KW-0378">Hydrolase</keyword>
<protein>
    <recommendedName>
        <fullName evidence="2">Probable allantoicase</fullName>
        <ecNumber evidence="2">3.5.3.4</ecNumber>
    </recommendedName>
    <alternativeName>
        <fullName evidence="2">Allantoate amidinohydrolase</fullName>
    </alternativeName>
</protein>
<comment type="pathway">
    <text evidence="2">Nitrogen metabolism; (S)-allantoin degradation; (S)-ureidoglycolate from allantoate (aminidohydrolase route): step 1/1.</text>
</comment>
<feature type="domain" description="Allantoicase" evidence="3">
    <location>
        <begin position="14"/>
        <end position="163"/>
    </location>
</feature>
<accession>C8XJY4</accession>
<dbReference type="PANTHER" id="PTHR12045">
    <property type="entry name" value="ALLANTOICASE"/>
    <property type="match status" value="1"/>
</dbReference>
<name>C8XJY4_NAKMY</name>
<dbReference type="Proteomes" id="UP000002218">
    <property type="component" value="Chromosome"/>
</dbReference>
<gene>
    <name evidence="2" type="primary">alc</name>
    <name evidence="4" type="ordered locus">Namu_0236</name>
</gene>
<dbReference type="GO" id="GO:0006144">
    <property type="term" value="P:purine nucleobase metabolic process"/>
    <property type="evidence" value="ECO:0007669"/>
    <property type="project" value="UniProtKB-KW"/>
</dbReference>
<dbReference type="RefSeq" id="WP_012814142.1">
    <property type="nucleotide sequence ID" value="NC_013235.1"/>
</dbReference>
<dbReference type="HOGENOM" id="CLU_038797_1_0_11"/>
<dbReference type="eggNOG" id="COG4266">
    <property type="taxonomic scope" value="Bacteria"/>
</dbReference>
<evidence type="ECO:0000313" key="5">
    <source>
        <dbReference type="Proteomes" id="UP000002218"/>
    </source>
</evidence>
<evidence type="ECO:0000313" key="4">
    <source>
        <dbReference type="EMBL" id="ACV76667.1"/>
    </source>
</evidence>
<dbReference type="PIRSF" id="PIRSF016516">
    <property type="entry name" value="Allantoicase"/>
    <property type="match status" value="1"/>
</dbReference>
<comment type="catalytic activity">
    <reaction evidence="2">
        <text>allantoate + H2O = (S)-ureidoglycolate + urea</text>
        <dbReference type="Rhea" id="RHEA:11016"/>
        <dbReference type="ChEBI" id="CHEBI:15377"/>
        <dbReference type="ChEBI" id="CHEBI:16199"/>
        <dbReference type="ChEBI" id="CHEBI:17536"/>
        <dbReference type="ChEBI" id="CHEBI:57296"/>
        <dbReference type="EC" id="3.5.3.4"/>
    </reaction>
</comment>
<dbReference type="GO" id="GO:0004037">
    <property type="term" value="F:allantoicase activity"/>
    <property type="evidence" value="ECO:0007669"/>
    <property type="project" value="UniProtKB-UniRule"/>
</dbReference>
<dbReference type="HAMAP" id="MF_00813">
    <property type="entry name" value="Allantoicase"/>
    <property type="match status" value="1"/>
</dbReference>
<dbReference type="OrthoDB" id="2078334at2"/>
<evidence type="ECO:0000259" key="3">
    <source>
        <dbReference type="Pfam" id="PF03561"/>
    </source>
</evidence>
<dbReference type="InterPro" id="IPR005164">
    <property type="entry name" value="Allantoicase"/>
</dbReference>
<comment type="similarity">
    <text evidence="1 2">Belongs to the allantoicase family.</text>
</comment>
<organism evidence="4 5">
    <name type="scientific">Nakamurella multipartita (strain ATCC 700099 / DSM 44233 / CIP 104796 / JCM 9543 / NBRC 105858 / Y-104)</name>
    <name type="common">Microsphaera multipartita</name>
    <dbReference type="NCBI Taxonomy" id="479431"/>
    <lineage>
        <taxon>Bacteria</taxon>
        <taxon>Bacillati</taxon>
        <taxon>Actinomycetota</taxon>
        <taxon>Actinomycetes</taxon>
        <taxon>Nakamurellales</taxon>
        <taxon>Nakamurellaceae</taxon>
        <taxon>Nakamurella</taxon>
    </lineage>
</organism>
<reference evidence="4" key="1">
    <citation type="journal article" date="2010" name="Stand. Genomic Sci.">
        <title>Complete genome sequence of Nakamurella multipartita type strain (Y-104).</title>
        <authorList>
            <person name="Tice H."/>
            <person name="Mayilraj S."/>
            <person name="Sims D."/>
            <person name="Lapidus A."/>
            <person name="Nolan M."/>
            <person name="Lucas S."/>
            <person name="Glavina Del Rio T."/>
            <person name="Copeland A."/>
            <person name="Cheng J.F."/>
            <person name="Meincke L."/>
            <person name="Bruce D."/>
            <person name="Goodwin L."/>
            <person name="Pitluck S."/>
            <person name="Ivanova N."/>
            <person name="Mavromatis K."/>
            <person name="Ovchinnikova G."/>
            <person name="Pati A."/>
            <person name="Chen A."/>
            <person name="Palaniappan K."/>
            <person name="Land M."/>
            <person name="Hauser L."/>
            <person name="Chang Y.J."/>
            <person name="Jeffries C.D."/>
            <person name="Detter J.C."/>
            <person name="Brettin T."/>
            <person name="Rohde M."/>
            <person name="Goker M."/>
            <person name="Bristow J."/>
            <person name="Eisen J.A."/>
            <person name="Markowitz V."/>
            <person name="Hugenholtz P."/>
            <person name="Kyrpides N.C."/>
            <person name="Klenk H.P."/>
            <person name="Chen F."/>
        </authorList>
    </citation>
    <scope>NUCLEOTIDE SEQUENCE [LARGE SCALE GENOMIC DNA]</scope>
    <source>
        <strain evidence="4">DSM 44233</strain>
    </source>
</reference>
<dbReference type="InParanoid" id="C8XJY4"/>
<keyword evidence="5" id="KW-1185">Reference proteome</keyword>
<dbReference type="GO" id="GO:0000256">
    <property type="term" value="P:allantoin catabolic process"/>
    <property type="evidence" value="ECO:0007669"/>
    <property type="project" value="UniProtKB-UniRule"/>
</dbReference>
<dbReference type="EMBL" id="CP001737">
    <property type="protein sequence ID" value="ACV76667.1"/>
    <property type="molecule type" value="Genomic_DNA"/>
</dbReference>
<evidence type="ECO:0000256" key="2">
    <source>
        <dbReference type="HAMAP-Rule" id="MF_00813"/>
    </source>
</evidence>